<dbReference type="EnsemblMetazoa" id="CLYHEMT014465.1">
    <property type="protein sequence ID" value="CLYHEMP014465.1"/>
    <property type="gene ID" value="CLYHEMG014465"/>
</dbReference>
<dbReference type="Pfam" id="PF09380">
    <property type="entry name" value="FERM_C"/>
    <property type="match status" value="1"/>
</dbReference>
<feature type="domain" description="Tyrosine-protein phosphatase" evidence="9">
    <location>
        <begin position="492"/>
        <end position="764"/>
    </location>
</feature>
<dbReference type="InterPro" id="IPR000299">
    <property type="entry name" value="FERM_domain"/>
</dbReference>
<keyword evidence="6" id="KW-0904">Protein phosphatase</keyword>
<evidence type="ECO:0000256" key="2">
    <source>
        <dbReference type="ARBA" id="ARBA00009649"/>
    </source>
</evidence>
<evidence type="ECO:0000256" key="1">
    <source>
        <dbReference type="ARBA" id="ARBA00004245"/>
    </source>
</evidence>
<feature type="region of interest" description="Disordered" evidence="8">
    <location>
        <begin position="400"/>
        <end position="457"/>
    </location>
</feature>
<evidence type="ECO:0000259" key="9">
    <source>
        <dbReference type="PROSITE" id="PS50055"/>
    </source>
</evidence>
<dbReference type="InterPro" id="IPR018979">
    <property type="entry name" value="FERM_N"/>
</dbReference>
<name>A0A7M6DL00_9CNID</name>
<proteinExistence type="inferred from homology"/>
<evidence type="ECO:0000256" key="8">
    <source>
        <dbReference type="SAM" id="MobiDB-lite"/>
    </source>
</evidence>
<dbReference type="InterPro" id="IPR000242">
    <property type="entry name" value="PTP_cat"/>
</dbReference>
<dbReference type="PANTHER" id="PTHR45706:SF1">
    <property type="entry name" value="PEZ, ISOFORM A"/>
    <property type="match status" value="1"/>
</dbReference>
<feature type="compositionally biased region" description="Polar residues" evidence="8">
    <location>
        <begin position="356"/>
        <end position="367"/>
    </location>
</feature>
<sequence>MPLKLGRSNRYSADKLFTCHIKLLDSTIIDINIPQAAKGKECLEKVAGKLGLHEVDFFGLQYLSKKDKLHWVELDKCLRKQLDRHVAHKGRDAMLVLRIQYFAVSLDTIQQEITRYLYYLQLKSMILLGKLNCDLPIALKLAGLAVQAELGDQQTVSHCAEKIAEFHLIPNNLITKRNYDEINKEITEYHAENRGLKPADAERQYIERCQKLDQYGIQFFQGKDKDGSHVDIGAGYHGIKILYTDTKKIKKFVSWSDVGKMAFNRQNFVVSNSSSGETLSTQMEDMDIAKYLWKICVGQHQFFRMSHASGRKAFRTQFEMSTDSTLFLKVQQQTQTIKRKMTLTRKKAKEKHLNQRMETSSNGSPSPSDIGMHNVIPVFDDTVDDDTEFLHRYEDACSLQSEHDRNSLASTGSGTPVSSEYNTSDSDSECEFRQFQVQPLPPGSTLQSTNNSTMNDNSRPFSLIFTRLTKIESEHRDELLKHVEELLSSAKLRKEYQQIFQKKMTGESMVANENMNNNRIHDVLPYDDHRITLNPNNNFEAVDYINASNIQYTLKEKHLLSFIVAQSPLKHTTNAFWQMVWEQNVTVIAMLSKLKEAGFDQCHQYWPQESDKAPTSYGQVTVRKNFENNFNAYSVRSFQVQNSSTTKSRTVFQLQYTQWPDDKSSPKWSQPFIEFLDEIQSIRKVASEMNGLSKQSKQQQLLVHCEDGAGRSGVVVMAEILLATMELNEPLDIPLTLAHLRSQRMKLVRTEEEYIFIHQLLADYLRRNRLI</sequence>
<dbReference type="PROSITE" id="PS50057">
    <property type="entry name" value="FERM_3"/>
    <property type="match status" value="1"/>
</dbReference>
<dbReference type="SMART" id="SM00194">
    <property type="entry name" value="PTPc"/>
    <property type="match status" value="1"/>
</dbReference>
<feature type="domain" description="Tyrosine specific protein phosphatases" evidence="10">
    <location>
        <begin position="673"/>
        <end position="755"/>
    </location>
</feature>
<keyword evidence="7" id="KW-0206">Cytoskeleton</keyword>
<dbReference type="PROSITE" id="PS50055">
    <property type="entry name" value="TYR_PHOSPHATASE_PTP"/>
    <property type="match status" value="1"/>
</dbReference>
<dbReference type="Gene3D" id="3.10.20.90">
    <property type="entry name" value="Phosphatidylinositol 3-kinase Catalytic Subunit, Chain A, domain 1"/>
    <property type="match status" value="1"/>
</dbReference>
<dbReference type="EC" id="3.1.3.48" evidence="3"/>
<dbReference type="SMART" id="SM00295">
    <property type="entry name" value="B41"/>
    <property type="match status" value="1"/>
</dbReference>
<dbReference type="PRINTS" id="PR00700">
    <property type="entry name" value="PRTYPHPHTASE"/>
</dbReference>
<dbReference type="SMART" id="SM01196">
    <property type="entry name" value="FERM_C"/>
    <property type="match status" value="1"/>
</dbReference>
<feature type="compositionally biased region" description="Polar residues" evidence="8">
    <location>
        <begin position="407"/>
        <end position="425"/>
    </location>
</feature>
<evidence type="ECO:0000256" key="5">
    <source>
        <dbReference type="ARBA" id="ARBA00022801"/>
    </source>
</evidence>
<dbReference type="SUPFAM" id="SSF50729">
    <property type="entry name" value="PH domain-like"/>
    <property type="match status" value="1"/>
</dbReference>
<dbReference type="Gene3D" id="3.90.190.10">
    <property type="entry name" value="Protein tyrosine phosphatase superfamily"/>
    <property type="match status" value="1"/>
</dbReference>
<dbReference type="GeneID" id="136815583"/>
<evidence type="ECO:0000256" key="7">
    <source>
        <dbReference type="ARBA" id="ARBA00023212"/>
    </source>
</evidence>
<feature type="domain" description="FERM" evidence="11">
    <location>
        <begin position="17"/>
        <end position="307"/>
    </location>
</feature>
<dbReference type="FunFam" id="1.20.80.10:FF:000014">
    <property type="entry name" value="Tyrosine-protein phosphatase non-receptor type"/>
    <property type="match status" value="1"/>
</dbReference>
<dbReference type="Pfam" id="PF00373">
    <property type="entry name" value="FERM_M"/>
    <property type="match status" value="1"/>
</dbReference>
<dbReference type="InterPro" id="IPR019749">
    <property type="entry name" value="Band_41_domain"/>
</dbReference>
<dbReference type="RefSeq" id="XP_066928136.1">
    <property type="nucleotide sequence ID" value="XM_067072035.1"/>
</dbReference>
<dbReference type="SUPFAM" id="SSF54236">
    <property type="entry name" value="Ubiquitin-like"/>
    <property type="match status" value="1"/>
</dbReference>
<dbReference type="FunFam" id="3.10.20.90:FF:000039">
    <property type="entry name" value="Tyrosine-protein phosphatase non-receptor type"/>
    <property type="match status" value="1"/>
</dbReference>
<evidence type="ECO:0000256" key="3">
    <source>
        <dbReference type="ARBA" id="ARBA00013064"/>
    </source>
</evidence>
<dbReference type="CDD" id="cd14473">
    <property type="entry name" value="FERM_B-lobe"/>
    <property type="match status" value="1"/>
</dbReference>
<dbReference type="PROSITE" id="PS00661">
    <property type="entry name" value="FERM_2"/>
    <property type="match status" value="1"/>
</dbReference>
<evidence type="ECO:0000256" key="4">
    <source>
        <dbReference type="ARBA" id="ARBA00022490"/>
    </source>
</evidence>
<feature type="region of interest" description="Disordered" evidence="8">
    <location>
        <begin position="343"/>
        <end position="373"/>
    </location>
</feature>
<dbReference type="InterPro" id="IPR018980">
    <property type="entry name" value="FERM_PH-like_C"/>
</dbReference>
<keyword evidence="13" id="KW-1185">Reference proteome</keyword>
<dbReference type="AlphaFoldDB" id="A0A7M6DL00"/>
<dbReference type="PRINTS" id="PR00935">
    <property type="entry name" value="BAND41"/>
</dbReference>
<dbReference type="Gene3D" id="2.30.29.30">
    <property type="entry name" value="Pleckstrin-homology domain (PH domain)/Phosphotyrosine-binding domain (PTB)"/>
    <property type="match status" value="1"/>
</dbReference>
<protein>
    <recommendedName>
        <fullName evidence="3">protein-tyrosine-phosphatase</fullName>
        <ecNumber evidence="3">3.1.3.48</ecNumber>
    </recommendedName>
</protein>
<accession>A0A7M6DL00</accession>
<dbReference type="InterPro" id="IPR000387">
    <property type="entry name" value="Tyr_Pase_dom"/>
</dbReference>
<dbReference type="InterPro" id="IPR029071">
    <property type="entry name" value="Ubiquitin-like_domsf"/>
</dbReference>
<dbReference type="PROSITE" id="PS00383">
    <property type="entry name" value="TYR_PHOSPHATASE_1"/>
    <property type="match status" value="1"/>
</dbReference>
<dbReference type="InterPro" id="IPR011993">
    <property type="entry name" value="PH-like_dom_sf"/>
</dbReference>
<dbReference type="InterPro" id="IPR019747">
    <property type="entry name" value="FERM_CS"/>
</dbReference>
<dbReference type="SMART" id="SM00404">
    <property type="entry name" value="PTPc_motif"/>
    <property type="match status" value="1"/>
</dbReference>
<evidence type="ECO:0000313" key="12">
    <source>
        <dbReference type="EnsemblMetazoa" id="CLYHEMP014465.1"/>
    </source>
</evidence>
<dbReference type="Pfam" id="PF09379">
    <property type="entry name" value="FERM_N"/>
    <property type="match status" value="1"/>
</dbReference>
<dbReference type="Proteomes" id="UP000594262">
    <property type="component" value="Unplaced"/>
</dbReference>
<evidence type="ECO:0000313" key="13">
    <source>
        <dbReference type="Proteomes" id="UP000594262"/>
    </source>
</evidence>
<dbReference type="SUPFAM" id="SSF52799">
    <property type="entry name" value="(Phosphotyrosine protein) phosphatases II"/>
    <property type="match status" value="1"/>
</dbReference>
<dbReference type="InterPro" id="IPR035963">
    <property type="entry name" value="FERM_2"/>
</dbReference>
<comment type="subcellular location">
    <subcellularLocation>
        <location evidence="1">Cytoplasm</location>
        <location evidence="1">Cytoskeleton</location>
    </subcellularLocation>
</comment>
<dbReference type="GO" id="GO:0004725">
    <property type="term" value="F:protein tyrosine phosphatase activity"/>
    <property type="evidence" value="ECO:0007669"/>
    <property type="project" value="UniProtKB-EC"/>
</dbReference>
<reference evidence="12" key="1">
    <citation type="submission" date="2021-01" db="UniProtKB">
        <authorList>
            <consortium name="EnsemblMetazoa"/>
        </authorList>
    </citation>
    <scope>IDENTIFICATION</scope>
</reference>
<evidence type="ECO:0000259" key="10">
    <source>
        <dbReference type="PROSITE" id="PS50056"/>
    </source>
</evidence>
<evidence type="ECO:0000256" key="6">
    <source>
        <dbReference type="ARBA" id="ARBA00022912"/>
    </source>
</evidence>
<dbReference type="InterPro" id="IPR019748">
    <property type="entry name" value="FERM_central"/>
</dbReference>
<keyword evidence="5" id="KW-0378">Hydrolase</keyword>
<evidence type="ECO:0000259" key="11">
    <source>
        <dbReference type="PROSITE" id="PS50057"/>
    </source>
</evidence>
<keyword evidence="4" id="KW-0963">Cytoplasm</keyword>
<comment type="similarity">
    <text evidence="2">Belongs to the protein-tyrosine phosphatase family. Non-receptor class subfamily.</text>
</comment>
<dbReference type="SUPFAM" id="SSF47031">
    <property type="entry name" value="Second domain of FERM"/>
    <property type="match status" value="1"/>
</dbReference>
<dbReference type="Gene3D" id="1.20.80.10">
    <property type="match status" value="1"/>
</dbReference>
<dbReference type="OrthoDB" id="5854685at2759"/>
<organism evidence="12 13">
    <name type="scientific">Clytia hemisphaerica</name>
    <dbReference type="NCBI Taxonomy" id="252671"/>
    <lineage>
        <taxon>Eukaryota</taxon>
        <taxon>Metazoa</taxon>
        <taxon>Cnidaria</taxon>
        <taxon>Hydrozoa</taxon>
        <taxon>Hydroidolina</taxon>
        <taxon>Leptothecata</taxon>
        <taxon>Obeliida</taxon>
        <taxon>Clytiidae</taxon>
        <taxon>Clytia</taxon>
    </lineage>
</organism>
<feature type="compositionally biased region" description="Polar residues" evidence="8">
    <location>
        <begin position="444"/>
        <end position="457"/>
    </location>
</feature>
<dbReference type="InterPro" id="IPR003595">
    <property type="entry name" value="Tyr_Pase_cat"/>
</dbReference>
<dbReference type="Pfam" id="PF00102">
    <property type="entry name" value="Y_phosphatase"/>
    <property type="match status" value="1"/>
</dbReference>
<dbReference type="PANTHER" id="PTHR45706">
    <property type="entry name" value="TYROSINE-PROTEIN PHOSPHATASE"/>
    <property type="match status" value="1"/>
</dbReference>
<dbReference type="GO" id="GO:0005856">
    <property type="term" value="C:cytoskeleton"/>
    <property type="evidence" value="ECO:0007669"/>
    <property type="project" value="UniProtKB-SubCell"/>
</dbReference>
<dbReference type="PROSITE" id="PS50056">
    <property type="entry name" value="TYR_PHOSPHATASE_2"/>
    <property type="match status" value="1"/>
</dbReference>
<dbReference type="InterPro" id="IPR029021">
    <property type="entry name" value="Prot-tyrosine_phosphatase-like"/>
</dbReference>
<dbReference type="InterPro" id="IPR016130">
    <property type="entry name" value="Tyr_Pase_AS"/>
</dbReference>
<dbReference type="InterPro" id="IPR014352">
    <property type="entry name" value="FERM/acyl-CoA-bd_prot_sf"/>
</dbReference>